<evidence type="ECO:0000313" key="2">
    <source>
        <dbReference type="EMBL" id="GLR16582.1"/>
    </source>
</evidence>
<dbReference type="EMBL" id="BSOH01000006">
    <property type="protein sequence ID" value="GLR16582.1"/>
    <property type="molecule type" value="Genomic_DNA"/>
</dbReference>
<name>A0AA37SNP5_9BACT</name>
<reference evidence="2" key="1">
    <citation type="journal article" date="2014" name="Int. J. Syst. Evol. Microbiol.">
        <title>Complete genome sequence of Corynebacterium casei LMG S-19264T (=DSM 44701T), isolated from a smear-ripened cheese.</title>
        <authorList>
            <consortium name="US DOE Joint Genome Institute (JGI-PGF)"/>
            <person name="Walter F."/>
            <person name="Albersmeier A."/>
            <person name="Kalinowski J."/>
            <person name="Ruckert C."/>
        </authorList>
    </citation>
    <scope>NUCLEOTIDE SEQUENCE</scope>
    <source>
        <strain evidence="2">NBRC 108769</strain>
    </source>
</reference>
<dbReference type="AlphaFoldDB" id="A0AA37SNP5"/>
<comment type="caution">
    <text evidence="2">The sequence shown here is derived from an EMBL/GenBank/DDBJ whole genome shotgun (WGS) entry which is preliminary data.</text>
</comment>
<feature type="chain" id="PRO_5041392461" evidence="1">
    <location>
        <begin position="28"/>
        <end position="190"/>
    </location>
</feature>
<accession>A0AA37SNP5</accession>
<keyword evidence="1" id="KW-0732">Signal</keyword>
<proteinExistence type="predicted"/>
<evidence type="ECO:0000256" key="1">
    <source>
        <dbReference type="SAM" id="SignalP"/>
    </source>
</evidence>
<keyword evidence="3" id="KW-1185">Reference proteome</keyword>
<reference evidence="2" key="2">
    <citation type="submission" date="2023-01" db="EMBL/GenBank/DDBJ databases">
        <title>Draft genome sequence of Portibacter lacus strain NBRC 108769.</title>
        <authorList>
            <person name="Sun Q."/>
            <person name="Mori K."/>
        </authorList>
    </citation>
    <scope>NUCLEOTIDE SEQUENCE</scope>
    <source>
        <strain evidence="2">NBRC 108769</strain>
    </source>
</reference>
<organism evidence="2 3">
    <name type="scientific">Portibacter lacus</name>
    <dbReference type="NCBI Taxonomy" id="1099794"/>
    <lineage>
        <taxon>Bacteria</taxon>
        <taxon>Pseudomonadati</taxon>
        <taxon>Bacteroidota</taxon>
        <taxon>Saprospiria</taxon>
        <taxon>Saprospirales</taxon>
        <taxon>Haliscomenobacteraceae</taxon>
        <taxon>Portibacter</taxon>
    </lineage>
</organism>
<dbReference type="Proteomes" id="UP001156666">
    <property type="component" value="Unassembled WGS sequence"/>
</dbReference>
<feature type="signal peptide" evidence="1">
    <location>
        <begin position="1"/>
        <end position="27"/>
    </location>
</feature>
<gene>
    <name evidence="2" type="ORF">GCM10007940_11970</name>
</gene>
<evidence type="ECO:0000313" key="3">
    <source>
        <dbReference type="Proteomes" id="UP001156666"/>
    </source>
</evidence>
<protein>
    <submittedName>
        <fullName evidence="2">Uncharacterized protein</fullName>
    </submittedName>
</protein>
<sequence length="190" mass="20839">MYMTNIKRAMPLSLILAYFLLSSQTCSQVHPTKCNNLEVFYGPLVETYGPTGDGNSNQQDRFYLANLYYKSNNNNFTGIQIEFNLSSLENVANVIGTATSSDPSNVEIRASNPLNISGNNPIKLASIVWRVKYTDFGTTAIGKQKFTFLDGTGLAFEGCQPSFIDPPSVSRMSGQIIPKPNDGYILPSGE</sequence>